<dbReference type="SUPFAM" id="SSF52343">
    <property type="entry name" value="Ferredoxin reductase-like, C-terminal NADP-linked domain"/>
    <property type="match status" value="1"/>
</dbReference>
<dbReference type="Gene3D" id="1.20.990.10">
    <property type="entry name" value="NADPH-cytochrome p450 Reductase, Chain A, domain 3"/>
    <property type="match status" value="1"/>
</dbReference>
<accession>A0A8C5PAB0</accession>
<evidence type="ECO:0000256" key="1">
    <source>
        <dbReference type="ARBA" id="ARBA00001917"/>
    </source>
</evidence>
<dbReference type="Gene3D" id="3.40.50.80">
    <property type="entry name" value="Nucleotide-binding domain of ferredoxin-NADP reductase (FNR) module"/>
    <property type="match status" value="1"/>
</dbReference>
<dbReference type="Gene3D" id="3.40.50.360">
    <property type="match status" value="1"/>
</dbReference>
<dbReference type="Ensembl" id="ENSLLET00000009935.1">
    <property type="protein sequence ID" value="ENSLLEP00000009571.1"/>
    <property type="gene ID" value="ENSLLEG00000006093.1"/>
</dbReference>
<keyword evidence="10" id="KW-0486">Methionine biosynthesis</keyword>
<evidence type="ECO:0000256" key="8">
    <source>
        <dbReference type="ARBA" id="ARBA00022857"/>
    </source>
</evidence>
<dbReference type="SUPFAM" id="SSF52218">
    <property type="entry name" value="Flavoproteins"/>
    <property type="match status" value="1"/>
</dbReference>
<comment type="cofactor">
    <cofactor evidence="1">
        <name>FMN</name>
        <dbReference type="ChEBI" id="CHEBI:58210"/>
    </cofactor>
</comment>
<evidence type="ECO:0000256" key="3">
    <source>
        <dbReference type="ARBA" id="ARBA00022605"/>
    </source>
</evidence>
<evidence type="ECO:0000313" key="15">
    <source>
        <dbReference type="Ensembl" id="ENSLLEP00000009571.1"/>
    </source>
</evidence>
<dbReference type="PANTHER" id="PTHR19384">
    <property type="entry name" value="NITRIC OXIDE SYNTHASE-RELATED"/>
    <property type="match status" value="1"/>
</dbReference>
<evidence type="ECO:0000256" key="2">
    <source>
        <dbReference type="ARBA" id="ARBA00001974"/>
    </source>
</evidence>
<reference evidence="15" key="2">
    <citation type="submission" date="2025-09" db="UniProtKB">
        <authorList>
            <consortium name="Ensembl"/>
        </authorList>
    </citation>
    <scope>IDENTIFICATION</scope>
</reference>
<evidence type="ECO:0000256" key="12">
    <source>
        <dbReference type="ARBA" id="ARBA00040659"/>
    </source>
</evidence>
<dbReference type="InterPro" id="IPR017938">
    <property type="entry name" value="Riboflavin_synthase-like_b-brl"/>
</dbReference>
<dbReference type="FunFam" id="1.20.990.10:FF:000007">
    <property type="entry name" value="Methionine synthase reductase"/>
    <property type="match status" value="1"/>
</dbReference>
<keyword evidence="16" id="KW-1185">Reference proteome</keyword>
<dbReference type="SUPFAM" id="SSF63380">
    <property type="entry name" value="Riboflavin synthase domain-like"/>
    <property type="match status" value="1"/>
</dbReference>
<organism evidence="15 16">
    <name type="scientific">Leptobrachium leishanense</name>
    <name type="common">Leishan spiny toad</name>
    <dbReference type="NCBI Taxonomy" id="445787"/>
    <lineage>
        <taxon>Eukaryota</taxon>
        <taxon>Metazoa</taxon>
        <taxon>Chordata</taxon>
        <taxon>Craniata</taxon>
        <taxon>Vertebrata</taxon>
        <taxon>Euteleostomi</taxon>
        <taxon>Amphibia</taxon>
        <taxon>Batrachia</taxon>
        <taxon>Anura</taxon>
        <taxon>Pelobatoidea</taxon>
        <taxon>Megophryidae</taxon>
        <taxon>Leptobrachium</taxon>
    </lineage>
</organism>
<dbReference type="PROSITE" id="PS51384">
    <property type="entry name" value="FAD_FR"/>
    <property type="match status" value="1"/>
</dbReference>
<comment type="cofactor">
    <cofactor evidence="2">
        <name>FAD</name>
        <dbReference type="ChEBI" id="CHEBI:57692"/>
    </cofactor>
</comment>
<dbReference type="GO" id="GO:0009086">
    <property type="term" value="P:methionine biosynthetic process"/>
    <property type="evidence" value="ECO:0007669"/>
    <property type="project" value="UniProtKB-KW"/>
</dbReference>
<evidence type="ECO:0000256" key="7">
    <source>
        <dbReference type="ARBA" id="ARBA00022827"/>
    </source>
</evidence>
<dbReference type="GeneTree" id="ENSGT00940000155822"/>
<evidence type="ECO:0000256" key="10">
    <source>
        <dbReference type="ARBA" id="ARBA00023167"/>
    </source>
</evidence>
<dbReference type="PRINTS" id="PR00371">
    <property type="entry name" value="FPNCR"/>
</dbReference>
<reference evidence="15" key="1">
    <citation type="submission" date="2025-08" db="UniProtKB">
        <authorList>
            <consortium name="Ensembl"/>
        </authorList>
    </citation>
    <scope>IDENTIFICATION</scope>
</reference>
<evidence type="ECO:0000313" key="16">
    <source>
        <dbReference type="Proteomes" id="UP000694569"/>
    </source>
</evidence>
<keyword evidence="3" id="KW-0028">Amino-acid biosynthesis</keyword>
<dbReference type="Pfam" id="PF00175">
    <property type="entry name" value="NAD_binding_1"/>
    <property type="match status" value="1"/>
</dbReference>
<dbReference type="InterPro" id="IPR003097">
    <property type="entry name" value="CysJ-like_FAD-binding"/>
</dbReference>
<keyword evidence="9" id="KW-0560">Oxidoreductase</keyword>
<dbReference type="InterPro" id="IPR001709">
    <property type="entry name" value="Flavoprot_Pyr_Nucl_cyt_Rdtase"/>
</dbReference>
<dbReference type="InterPro" id="IPR008254">
    <property type="entry name" value="Flavodoxin/NO_synth"/>
</dbReference>
<feature type="domain" description="FAD-binding FR-type" evidence="14">
    <location>
        <begin position="266"/>
        <end position="531"/>
    </location>
</feature>
<evidence type="ECO:0000256" key="4">
    <source>
        <dbReference type="ARBA" id="ARBA00022630"/>
    </source>
</evidence>
<dbReference type="Pfam" id="PF00667">
    <property type="entry name" value="FAD_binding_1"/>
    <property type="match status" value="1"/>
</dbReference>
<dbReference type="PANTHER" id="PTHR19384:SF84">
    <property type="entry name" value="METHIONINE SYNTHASE REDUCTASE"/>
    <property type="match status" value="1"/>
</dbReference>
<name>A0A8C5PAB0_9ANUR</name>
<proteinExistence type="predicted"/>
<evidence type="ECO:0000259" key="14">
    <source>
        <dbReference type="PROSITE" id="PS51384"/>
    </source>
</evidence>
<dbReference type="InterPro" id="IPR023173">
    <property type="entry name" value="NADPH_Cyt_P450_Rdtase_alpha"/>
</dbReference>
<dbReference type="GO" id="GO:0050667">
    <property type="term" value="P:homocysteine metabolic process"/>
    <property type="evidence" value="ECO:0007669"/>
    <property type="project" value="TreeGrafter"/>
</dbReference>
<evidence type="ECO:0000259" key="13">
    <source>
        <dbReference type="PROSITE" id="PS50902"/>
    </source>
</evidence>
<dbReference type="GO" id="GO:0030586">
    <property type="term" value="F:[methionine synthase] reductase (NADPH) activity"/>
    <property type="evidence" value="ECO:0007669"/>
    <property type="project" value="UniProtKB-EC"/>
</dbReference>
<keyword evidence="5" id="KW-0288">FMN</keyword>
<keyword evidence="6" id="KW-0949">S-adenosyl-L-methionine</keyword>
<dbReference type="EC" id="1.16.1.8" evidence="11"/>
<evidence type="ECO:0000256" key="11">
    <source>
        <dbReference type="ARBA" id="ARBA00039088"/>
    </source>
</evidence>
<dbReference type="GO" id="GO:0010181">
    <property type="term" value="F:FMN binding"/>
    <property type="evidence" value="ECO:0007669"/>
    <property type="project" value="InterPro"/>
</dbReference>
<dbReference type="PRINTS" id="PR00369">
    <property type="entry name" value="FLAVODOXIN"/>
</dbReference>
<dbReference type="PROSITE" id="PS50902">
    <property type="entry name" value="FLAVODOXIN_LIKE"/>
    <property type="match status" value="1"/>
</dbReference>
<dbReference type="FunFam" id="3.40.50.360:FF:000059">
    <property type="entry name" value="5-methyltetrahydrofolate-homocysteine methyltransferase reductase"/>
    <property type="match status" value="1"/>
</dbReference>
<dbReference type="InterPro" id="IPR029039">
    <property type="entry name" value="Flavoprotein-like_sf"/>
</dbReference>
<protein>
    <recommendedName>
        <fullName evidence="12">Methionine synthase reductase</fullName>
        <ecNumber evidence="11">1.16.1.8</ecNumber>
    </recommendedName>
</protein>
<sequence length="696" mass="77781">MCGALKRRFLLLYGTQQGQAKAIAEEIGQQADQHGLVADVHSLKDINKFNLEKERDPVIFIVSTTGTGDPPDQALKFVKKIKNKELPEDHFAHLRYGLLALGDSEYTYFCNGGKIIDRRLQELGAKHFYETGHADDCVGLELVVDPWLEGLWLALKKEVELRKDNQDMNTQTRDMASTDQETPDALGNLNLQIQAISLETSVLSHSSSEAAQSETSKSITPSLIHSASTLSQCSLNVPALPPPFLEVLVEDCEGQESDSSSLYPEEKIFKVPISNTQRLTAEDAVKTTLLLELDISDTDLQLQPGASFSIICPNPSSEVHGLLVKLGLTEKKNFQVSVEVKSNTKKRVATIPKYIPEKCSLEFMLTWCLEIRSVPKKAFLRSLVEHTPDPAEKRRLQELCSKQGSADYNQFVRDGAISILDILSAFPSCKPPLRLLIEHLPKLQARPYSAASSNLFHPGKLQFVFNVVELPICSEHSVPRKGVCTGWLSDQVFPIGDVKSDPLPEMGHESDRNLIPKISIFARPSTSFGLPADTSVPIIMVGPGTGIAPFIGFLQHRLKLKESDQKLKFGDAWLFFGCRHRDKDYLFRDEFSNFIENGVLTYLKVCFSRETSDHTDQSAPQYVQDSLRLYSQDIVRILTRDNGRIYICGDAKNMARDVNDALADIFSMELGLDKLEAMKTLAGLRDHKQYLQDVWS</sequence>
<dbReference type="FunFam" id="3.40.50.80:FF:000018">
    <property type="entry name" value="NADPH--cytochrome P450 reductase"/>
    <property type="match status" value="1"/>
</dbReference>
<keyword evidence="7" id="KW-0274">FAD</keyword>
<dbReference type="GO" id="GO:0050660">
    <property type="term" value="F:flavin adenine dinucleotide binding"/>
    <property type="evidence" value="ECO:0007669"/>
    <property type="project" value="TreeGrafter"/>
</dbReference>
<dbReference type="InterPro" id="IPR039261">
    <property type="entry name" value="FNR_nucleotide-bd"/>
</dbReference>
<keyword evidence="4" id="KW-0285">Flavoprotein</keyword>
<feature type="domain" description="Flavodoxin-like" evidence="13">
    <location>
        <begin position="9"/>
        <end position="152"/>
    </location>
</feature>
<evidence type="ECO:0000256" key="9">
    <source>
        <dbReference type="ARBA" id="ARBA00023002"/>
    </source>
</evidence>
<dbReference type="Gene3D" id="2.40.30.10">
    <property type="entry name" value="Translation factors"/>
    <property type="match status" value="1"/>
</dbReference>
<evidence type="ECO:0000256" key="5">
    <source>
        <dbReference type="ARBA" id="ARBA00022643"/>
    </source>
</evidence>
<keyword evidence="8" id="KW-0521">NADP</keyword>
<gene>
    <name evidence="15" type="primary">MTRR</name>
</gene>
<dbReference type="InterPro" id="IPR001094">
    <property type="entry name" value="Flavdoxin-like"/>
</dbReference>
<dbReference type="InterPro" id="IPR017927">
    <property type="entry name" value="FAD-bd_FR_type"/>
</dbReference>
<dbReference type="Pfam" id="PF00258">
    <property type="entry name" value="Flavodoxin_1"/>
    <property type="match status" value="1"/>
</dbReference>
<dbReference type="Proteomes" id="UP000694569">
    <property type="component" value="Unplaced"/>
</dbReference>
<dbReference type="AlphaFoldDB" id="A0A8C5PAB0"/>
<dbReference type="OrthoDB" id="1856718at2759"/>
<dbReference type="CDD" id="cd06203">
    <property type="entry name" value="methionine_synthase_red"/>
    <property type="match status" value="1"/>
</dbReference>
<evidence type="ECO:0000256" key="6">
    <source>
        <dbReference type="ARBA" id="ARBA00022691"/>
    </source>
</evidence>
<dbReference type="GO" id="GO:0005829">
    <property type="term" value="C:cytosol"/>
    <property type="evidence" value="ECO:0007669"/>
    <property type="project" value="TreeGrafter"/>
</dbReference>
<dbReference type="InterPro" id="IPR001433">
    <property type="entry name" value="OxRdtase_FAD/NAD-bd"/>
</dbReference>